<reference evidence="1" key="1">
    <citation type="submission" date="2021-02" db="EMBL/GenBank/DDBJ databases">
        <authorList>
            <person name="Nowell W R."/>
        </authorList>
    </citation>
    <scope>NUCLEOTIDE SEQUENCE</scope>
    <source>
        <strain evidence="1">Ploen Becks lab</strain>
    </source>
</reference>
<accession>A0A813QCR5</accession>
<dbReference type="OrthoDB" id="10209807at2759"/>
<protein>
    <submittedName>
        <fullName evidence="1">Uncharacterized protein</fullName>
    </submittedName>
</protein>
<sequence>MKFSQINFFERLLTNEYTLNLIKELLNLDHEMSFINSIVKNLRLQFCNQSEHFTVFRNLQKIQFGITVKYFPNICPLIFDGLNLFSLKFLGISQSLVKQNILTFIELFRKTNSLTLIGSLEEVDADSLTIFKNLEELNLQLTNFDVLMSKNSSWIFTFLQSIQTNFNLDLMFSDFYDFPNEDFCLFLPFPKNGSINPIFYLRNITCSCTIIWLLQNEDSKKTEDIIQMNKNLCNNLANINCNFSQMK</sequence>
<gene>
    <name evidence="1" type="ORF">OXX778_LOCUS4652</name>
</gene>
<name>A0A813QCR5_9BILA</name>
<proteinExistence type="predicted"/>
<dbReference type="AlphaFoldDB" id="A0A813QCR5"/>
<evidence type="ECO:0000313" key="2">
    <source>
        <dbReference type="Proteomes" id="UP000663879"/>
    </source>
</evidence>
<dbReference type="Proteomes" id="UP000663879">
    <property type="component" value="Unassembled WGS sequence"/>
</dbReference>
<dbReference type="EMBL" id="CAJNOC010000469">
    <property type="protein sequence ID" value="CAF0765236.1"/>
    <property type="molecule type" value="Genomic_DNA"/>
</dbReference>
<evidence type="ECO:0000313" key="1">
    <source>
        <dbReference type="EMBL" id="CAF0765236.1"/>
    </source>
</evidence>
<keyword evidence="2" id="KW-1185">Reference proteome</keyword>
<feature type="non-terminal residue" evidence="1">
    <location>
        <position position="1"/>
    </location>
</feature>
<comment type="caution">
    <text evidence="1">The sequence shown here is derived from an EMBL/GenBank/DDBJ whole genome shotgun (WGS) entry which is preliminary data.</text>
</comment>
<organism evidence="1 2">
    <name type="scientific">Brachionus calyciflorus</name>
    <dbReference type="NCBI Taxonomy" id="104777"/>
    <lineage>
        <taxon>Eukaryota</taxon>
        <taxon>Metazoa</taxon>
        <taxon>Spiralia</taxon>
        <taxon>Gnathifera</taxon>
        <taxon>Rotifera</taxon>
        <taxon>Eurotatoria</taxon>
        <taxon>Monogononta</taxon>
        <taxon>Pseudotrocha</taxon>
        <taxon>Ploima</taxon>
        <taxon>Brachionidae</taxon>
        <taxon>Brachionus</taxon>
    </lineage>
</organism>